<organism evidence="9 10">
    <name type="scientific">Rhodospira trueperi</name>
    <dbReference type="NCBI Taxonomy" id="69960"/>
    <lineage>
        <taxon>Bacteria</taxon>
        <taxon>Pseudomonadati</taxon>
        <taxon>Pseudomonadota</taxon>
        <taxon>Alphaproteobacteria</taxon>
        <taxon>Rhodospirillales</taxon>
        <taxon>Rhodospirillaceae</taxon>
        <taxon>Rhodospira</taxon>
    </lineage>
</organism>
<dbReference type="Pfam" id="PF13426">
    <property type="entry name" value="PAS_9"/>
    <property type="match status" value="1"/>
</dbReference>
<evidence type="ECO:0000256" key="2">
    <source>
        <dbReference type="ARBA" id="ARBA00034247"/>
    </source>
</evidence>
<dbReference type="SUPFAM" id="SSF52172">
    <property type="entry name" value="CheY-like"/>
    <property type="match status" value="1"/>
</dbReference>
<name>A0A1G7H1G6_9PROT</name>
<feature type="domain" description="PAC" evidence="7">
    <location>
        <begin position="265"/>
        <end position="315"/>
    </location>
</feature>
<dbReference type="Gene3D" id="3.40.50.2300">
    <property type="match status" value="1"/>
</dbReference>
<dbReference type="GO" id="GO:1902201">
    <property type="term" value="P:negative regulation of bacterial-type flagellum-dependent cell motility"/>
    <property type="evidence" value="ECO:0007669"/>
    <property type="project" value="TreeGrafter"/>
</dbReference>
<evidence type="ECO:0000259" key="5">
    <source>
        <dbReference type="PROSITE" id="PS50110"/>
    </source>
</evidence>
<dbReference type="InterPro" id="IPR029787">
    <property type="entry name" value="Nucleotide_cyclase"/>
</dbReference>
<feature type="region of interest" description="Disordered" evidence="4">
    <location>
        <begin position="1"/>
        <end position="24"/>
    </location>
</feature>
<gene>
    <name evidence="9" type="ORF">SAMN05421720_11715</name>
</gene>
<feature type="domain" description="Response regulatory" evidence="5">
    <location>
        <begin position="35"/>
        <end position="159"/>
    </location>
</feature>
<dbReference type="PANTHER" id="PTHR45138:SF9">
    <property type="entry name" value="DIGUANYLATE CYCLASE DGCM-RELATED"/>
    <property type="match status" value="1"/>
</dbReference>
<dbReference type="InterPro" id="IPR000700">
    <property type="entry name" value="PAS-assoc_C"/>
</dbReference>
<dbReference type="Proteomes" id="UP000199412">
    <property type="component" value="Unassembled WGS sequence"/>
</dbReference>
<reference evidence="9 10" key="1">
    <citation type="submission" date="2016-10" db="EMBL/GenBank/DDBJ databases">
        <authorList>
            <person name="de Groot N.N."/>
        </authorList>
    </citation>
    <scope>NUCLEOTIDE SEQUENCE [LARGE SCALE GENOMIC DNA]</scope>
    <source>
        <strain evidence="9 10">ATCC 700224</strain>
    </source>
</reference>
<dbReference type="STRING" id="69960.SAMN05421720_11715"/>
<evidence type="ECO:0000313" key="10">
    <source>
        <dbReference type="Proteomes" id="UP000199412"/>
    </source>
</evidence>
<dbReference type="PROSITE" id="PS50887">
    <property type="entry name" value="GGDEF"/>
    <property type="match status" value="1"/>
</dbReference>
<keyword evidence="10" id="KW-1185">Reference proteome</keyword>
<dbReference type="Gene3D" id="3.30.70.270">
    <property type="match status" value="1"/>
</dbReference>
<dbReference type="PROSITE" id="PS50112">
    <property type="entry name" value="PAS"/>
    <property type="match status" value="1"/>
</dbReference>
<dbReference type="EMBL" id="FNAP01000017">
    <property type="protein sequence ID" value="SDE94181.1"/>
    <property type="molecule type" value="Genomic_DNA"/>
</dbReference>
<dbReference type="SUPFAM" id="SSF55073">
    <property type="entry name" value="Nucleotide cyclase"/>
    <property type="match status" value="1"/>
</dbReference>
<sequence>MGQMNHVTDGEPFPESWRAPGSTEAMAAGDPTFWTVLVVGIEPEVHAVTETMLDRATYAGQPVRLLHARSVLDAEAALRSGDDIAVILLDVEMETQDTGLRLVRTIRETLGIEDTRIVLRTGQPGDAPDADTVLRYDINDYRARTELTDVRLFSVIVAALRAYDRLRTIATQRDALGQMNQTLELRIAERTQELQDSETRLRSILETSVLPIFITAASGGQVLYANKSAHRLLGLVETRCDDDIWHRPADRRDLLNTVGQSGSVHDVEAQMIAVDGHRFWALIAAVAMTFDGQPAVLISLNDISSRKAMEEELKRLAATDALTGIGNRRQLMELGDRELRRARRYGGPLSVLILDIDHFKHINDTHGHALGDEALKTMVTCCLQQLREIDIMCRLGGEEFVVLMPETPVSAARTGAERLREKVAALKIPLTGDETLSFTISIGLTEPHQSDDTLGDVLMRADEALYAAKREGRNRVVVR</sequence>
<feature type="domain" description="GGDEF" evidence="8">
    <location>
        <begin position="347"/>
        <end position="479"/>
    </location>
</feature>
<evidence type="ECO:0000259" key="7">
    <source>
        <dbReference type="PROSITE" id="PS50113"/>
    </source>
</evidence>
<dbReference type="InterPro" id="IPR001789">
    <property type="entry name" value="Sig_transdc_resp-reg_receiver"/>
</dbReference>
<dbReference type="InterPro" id="IPR035965">
    <property type="entry name" value="PAS-like_dom_sf"/>
</dbReference>
<feature type="modified residue" description="4-aspartylphosphate" evidence="3">
    <location>
        <position position="90"/>
    </location>
</feature>
<evidence type="ECO:0000256" key="3">
    <source>
        <dbReference type="PROSITE-ProRule" id="PRU00169"/>
    </source>
</evidence>
<dbReference type="InterPro" id="IPR000160">
    <property type="entry name" value="GGDEF_dom"/>
</dbReference>
<dbReference type="NCBIfam" id="TIGR00254">
    <property type="entry name" value="GGDEF"/>
    <property type="match status" value="1"/>
</dbReference>
<evidence type="ECO:0000313" key="9">
    <source>
        <dbReference type="EMBL" id="SDE94181.1"/>
    </source>
</evidence>
<dbReference type="GO" id="GO:0043709">
    <property type="term" value="P:cell adhesion involved in single-species biofilm formation"/>
    <property type="evidence" value="ECO:0007669"/>
    <property type="project" value="TreeGrafter"/>
</dbReference>
<dbReference type="CDD" id="cd00130">
    <property type="entry name" value="PAS"/>
    <property type="match status" value="1"/>
</dbReference>
<dbReference type="PROSITE" id="PS50110">
    <property type="entry name" value="RESPONSE_REGULATORY"/>
    <property type="match status" value="1"/>
</dbReference>
<dbReference type="InterPro" id="IPR043128">
    <property type="entry name" value="Rev_trsase/Diguanyl_cyclase"/>
</dbReference>
<dbReference type="Pfam" id="PF00990">
    <property type="entry name" value="GGDEF"/>
    <property type="match status" value="1"/>
</dbReference>
<dbReference type="FunFam" id="3.30.70.270:FF:000001">
    <property type="entry name" value="Diguanylate cyclase domain protein"/>
    <property type="match status" value="1"/>
</dbReference>
<dbReference type="EC" id="2.7.7.65" evidence="1"/>
<dbReference type="SUPFAM" id="SSF55785">
    <property type="entry name" value="PYP-like sensor domain (PAS domain)"/>
    <property type="match status" value="1"/>
</dbReference>
<dbReference type="InterPro" id="IPR000014">
    <property type="entry name" value="PAS"/>
</dbReference>
<dbReference type="InterPro" id="IPR050469">
    <property type="entry name" value="Diguanylate_Cyclase"/>
</dbReference>
<evidence type="ECO:0000256" key="1">
    <source>
        <dbReference type="ARBA" id="ARBA00012528"/>
    </source>
</evidence>
<evidence type="ECO:0000259" key="8">
    <source>
        <dbReference type="PROSITE" id="PS50887"/>
    </source>
</evidence>
<dbReference type="NCBIfam" id="TIGR00229">
    <property type="entry name" value="sensory_box"/>
    <property type="match status" value="1"/>
</dbReference>
<evidence type="ECO:0000256" key="4">
    <source>
        <dbReference type="SAM" id="MobiDB-lite"/>
    </source>
</evidence>
<comment type="catalytic activity">
    <reaction evidence="2">
        <text>2 GTP = 3',3'-c-di-GMP + 2 diphosphate</text>
        <dbReference type="Rhea" id="RHEA:24898"/>
        <dbReference type="ChEBI" id="CHEBI:33019"/>
        <dbReference type="ChEBI" id="CHEBI:37565"/>
        <dbReference type="ChEBI" id="CHEBI:58805"/>
        <dbReference type="EC" id="2.7.7.65"/>
    </reaction>
</comment>
<feature type="domain" description="PAS" evidence="6">
    <location>
        <begin position="197"/>
        <end position="235"/>
    </location>
</feature>
<dbReference type="CDD" id="cd01949">
    <property type="entry name" value="GGDEF"/>
    <property type="match status" value="1"/>
</dbReference>
<dbReference type="SMART" id="SM00267">
    <property type="entry name" value="GGDEF"/>
    <property type="match status" value="1"/>
</dbReference>
<proteinExistence type="predicted"/>
<protein>
    <recommendedName>
        <fullName evidence="1">diguanylate cyclase</fullName>
        <ecNumber evidence="1">2.7.7.65</ecNumber>
    </recommendedName>
</protein>
<keyword evidence="3" id="KW-0597">Phosphoprotein</keyword>
<dbReference type="PROSITE" id="PS50113">
    <property type="entry name" value="PAC"/>
    <property type="match status" value="1"/>
</dbReference>
<evidence type="ECO:0000259" key="6">
    <source>
        <dbReference type="PROSITE" id="PS50112"/>
    </source>
</evidence>
<dbReference type="GO" id="GO:0005886">
    <property type="term" value="C:plasma membrane"/>
    <property type="evidence" value="ECO:0007669"/>
    <property type="project" value="TreeGrafter"/>
</dbReference>
<dbReference type="PANTHER" id="PTHR45138">
    <property type="entry name" value="REGULATORY COMPONENTS OF SENSORY TRANSDUCTION SYSTEM"/>
    <property type="match status" value="1"/>
</dbReference>
<dbReference type="Gene3D" id="3.30.450.20">
    <property type="entry name" value="PAS domain"/>
    <property type="match status" value="1"/>
</dbReference>
<dbReference type="GO" id="GO:0052621">
    <property type="term" value="F:diguanylate cyclase activity"/>
    <property type="evidence" value="ECO:0007669"/>
    <property type="project" value="UniProtKB-EC"/>
</dbReference>
<dbReference type="InterPro" id="IPR011006">
    <property type="entry name" value="CheY-like_superfamily"/>
</dbReference>
<dbReference type="GO" id="GO:0000160">
    <property type="term" value="P:phosphorelay signal transduction system"/>
    <property type="evidence" value="ECO:0007669"/>
    <property type="project" value="InterPro"/>
</dbReference>
<dbReference type="AlphaFoldDB" id="A0A1G7H1G6"/>
<accession>A0A1G7H1G6</accession>